<protein>
    <recommendedName>
        <fullName evidence="2">DUF6533 domain-containing protein</fullName>
    </recommendedName>
</protein>
<proteinExistence type="predicted"/>
<keyword evidence="4" id="KW-1185">Reference proteome</keyword>
<dbReference type="AlphaFoldDB" id="A0A4S4K8Q9"/>
<organism evidence="3 4">
    <name type="scientific">Hermanssonia centrifuga</name>
    <dbReference type="NCBI Taxonomy" id="98765"/>
    <lineage>
        <taxon>Eukaryota</taxon>
        <taxon>Fungi</taxon>
        <taxon>Dikarya</taxon>
        <taxon>Basidiomycota</taxon>
        <taxon>Agaricomycotina</taxon>
        <taxon>Agaricomycetes</taxon>
        <taxon>Polyporales</taxon>
        <taxon>Meruliaceae</taxon>
        <taxon>Hermanssonia</taxon>
    </lineage>
</organism>
<evidence type="ECO:0000313" key="4">
    <source>
        <dbReference type="Proteomes" id="UP000309038"/>
    </source>
</evidence>
<keyword evidence="1" id="KW-1133">Transmembrane helix</keyword>
<comment type="caution">
    <text evidence="3">The sequence shown here is derived from an EMBL/GenBank/DDBJ whole genome shotgun (WGS) entry which is preliminary data.</text>
</comment>
<evidence type="ECO:0000313" key="3">
    <source>
        <dbReference type="EMBL" id="THG93860.1"/>
    </source>
</evidence>
<accession>A0A4S4K8Q9</accession>
<name>A0A4S4K8Q9_9APHY</name>
<feature type="transmembrane region" description="Helical" evidence="1">
    <location>
        <begin position="53"/>
        <end position="75"/>
    </location>
</feature>
<evidence type="ECO:0000259" key="2">
    <source>
        <dbReference type="Pfam" id="PF20151"/>
    </source>
</evidence>
<reference evidence="3 4" key="1">
    <citation type="submission" date="2019-02" db="EMBL/GenBank/DDBJ databases">
        <title>Genome sequencing of the rare red list fungi Phlebia centrifuga.</title>
        <authorList>
            <person name="Buettner E."/>
            <person name="Kellner H."/>
        </authorList>
    </citation>
    <scope>NUCLEOTIDE SEQUENCE [LARGE SCALE GENOMIC DNA]</scope>
    <source>
        <strain evidence="3 4">DSM 108282</strain>
    </source>
</reference>
<keyword evidence="1" id="KW-0472">Membrane</keyword>
<dbReference type="Proteomes" id="UP000309038">
    <property type="component" value="Unassembled WGS sequence"/>
</dbReference>
<dbReference type="InterPro" id="IPR045340">
    <property type="entry name" value="DUF6533"/>
</dbReference>
<keyword evidence="1" id="KW-0812">Transmembrane</keyword>
<sequence length="87" mass="9778">MDVSLTNEIAASIHTLVALKYIAGAGLALALWDHIITLRHEVEVVWNWKARRLAQLVYLLHRYGLGIGLIYIAYIQSGLHGDIDLKK</sequence>
<dbReference type="Pfam" id="PF20151">
    <property type="entry name" value="DUF6533"/>
    <property type="match status" value="1"/>
</dbReference>
<dbReference type="EMBL" id="SGPJ01000555">
    <property type="protein sequence ID" value="THG93860.1"/>
    <property type="molecule type" value="Genomic_DNA"/>
</dbReference>
<feature type="transmembrane region" description="Helical" evidence="1">
    <location>
        <begin position="12"/>
        <end position="32"/>
    </location>
</feature>
<feature type="domain" description="DUF6533" evidence="2">
    <location>
        <begin position="21"/>
        <end position="64"/>
    </location>
</feature>
<gene>
    <name evidence="3" type="ORF">EW026_g7492</name>
</gene>
<evidence type="ECO:0000256" key="1">
    <source>
        <dbReference type="SAM" id="Phobius"/>
    </source>
</evidence>